<reference evidence="1 2" key="2">
    <citation type="journal article" date="2010" name="Stand. Genomic Sci.">
        <title>Complete genome sequence of Xylanimonas cellulosilytica type strain (XIL07).</title>
        <authorList>
            <person name="Foster B."/>
            <person name="Pukall R."/>
            <person name="Abt B."/>
            <person name="Nolan M."/>
            <person name="Glavina Del Rio T."/>
            <person name="Chen F."/>
            <person name="Lucas S."/>
            <person name="Tice H."/>
            <person name="Pitluck S."/>
            <person name="Cheng J.-F."/>
            <person name="Chertkov O."/>
            <person name="Brettin T."/>
            <person name="Han C."/>
            <person name="Detter J.C."/>
            <person name="Bruce D."/>
            <person name="Goodwin L."/>
            <person name="Ivanova N."/>
            <person name="Mavromatis K."/>
            <person name="Pati A."/>
            <person name="Mikhailova N."/>
            <person name="Chen A."/>
            <person name="Palaniappan K."/>
            <person name="Land M."/>
            <person name="Hauser L."/>
            <person name="Chang Y.-J."/>
            <person name="Jeffries C.D."/>
            <person name="Chain P."/>
            <person name="Rohde M."/>
            <person name="Goeker M."/>
            <person name="Bristow J."/>
            <person name="Eisen J.A."/>
            <person name="Markowitz V."/>
            <person name="Hugenholtz P."/>
            <person name="Kyrpides N.C."/>
            <person name="Klenk H.-P."/>
            <person name="Lapidus A."/>
        </authorList>
    </citation>
    <scope>NUCLEOTIDE SEQUENCE [LARGE SCALE GENOMIC DNA]</scope>
    <source>
        <strain evidence="2">DSM 15894 / CECT 5975 / LMG 20990 / XIL07</strain>
    </source>
</reference>
<organism evidence="1 2">
    <name type="scientific">Xylanimonas cellulosilytica (strain DSM 15894 / JCM 12276 / CECT 5975 / KCTC 9989 / LMG 20990 / NBRC 107835 / XIL07)</name>
    <dbReference type="NCBI Taxonomy" id="446471"/>
    <lineage>
        <taxon>Bacteria</taxon>
        <taxon>Bacillati</taxon>
        <taxon>Actinomycetota</taxon>
        <taxon>Actinomycetes</taxon>
        <taxon>Micrococcales</taxon>
        <taxon>Promicromonosporaceae</taxon>
        <taxon>Xylanimonas</taxon>
    </lineage>
</organism>
<dbReference type="Pfam" id="PF04402">
    <property type="entry name" value="SIMPL"/>
    <property type="match status" value="1"/>
</dbReference>
<dbReference type="InterPro" id="IPR052022">
    <property type="entry name" value="26kDa_periplasmic_antigen"/>
</dbReference>
<dbReference type="EMBL" id="CP001821">
    <property type="protein sequence ID" value="ACZ30164.1"/>
    <property type="molecule type" value="Genomic_DNA"/>
</dbReference>
<dbReference type="AlphaFoldDB" id="D1BZL0"/>
<name>D1BZL0_XYLCX</name>
<dbReference type="RefSeq" id="WP_012877906.1">
    <property type="nucleotide sequence ID" value="NC_013530.1"/>
</dbReference>
<dbReference type="InterPro" id="IPR007497">
    <property type="entry name" value="SIMPL/DUF541"/>
</dbReference>
<dbReference type="GO" id="GO:0006974">
    <property type="term" value="P:DNA damage response"/>
    <property type="evidence" value="ECO:0007669"/>
    <property type="project" value="TreeGrafter"/>
</dbReference>
<sequence length="233" mass="23767">MVSLAVHGSATRTVAPELGTVHLAVTVTADARADALAAAQEAHAAVVALARGAADAGDATGWTAPEVHAWAFRDWVPVPVGRGAQDAGTHGQPEQATRYRAGGDVQVTFTDAAPIAELVGAVGAMEHVDVQRVAWDLTAPTRERLLSELRAAATRDAVVRAADYAAALGLDEPRVVALYEDGLHPGLGGPGGGNGVPRLAAARAMSAEAGFELRPAEIEVTASVTVQLEALPG</sequence>
<dbReference type="HOGENOM" id="CLU_075628_2_0_11"/>
<dbReference type="OrthoDB" id="3724496at2"/>
<gene>
    <name evidence="1" type="ordered locus">Xcel_1133</name>
</gene>
<protein>
    <recommendedName>
        <fullName evidence="3">SIMPL domain-containing protein</fullName>
    </recommendedName>
</protein>
<evidence type="ECO:0000313" key="2">
    <source>
        <dbReference type="Proteomes" id="UP000002255"/>
    </source>
</evidence>
<proteinExistence type="predicted"/>
<dbReference type="PANTHER" id="PTHR34387:SF2">
    <property type="entry name" value="SLR1258 PROTEIN"/>
    <property type="match status" value="1"/>
</dbReference>
<keyword evidence="2" id="KW-1185">Reference proteome</keyword>
<dbReference type="eggNOG" id="COG2968">
    <property type="taxonomic scope" value="Bacteria"/>
</dbReference>
<dbReference type="Proteomes" id="UP000002255">
    <property type="component" value="Chromosome"/>
</dbReference>
<dbReference type="Gene3D" id="3.30.110.170">
    <property type="entry name" value="Protein of unknown function (DUF541), domain 1"/>
    <property type="match status" value="1"/>
</dbReference>
<dbReference type="PANTHER" id="PTHR34387">
    <property type="entry name" value="SLR1258 PROTEIN"/>
    <property type="match status" value="1"/>
</dbReference>
<dbReference type="STRING" id="446471.Xcel_1133"/>
<dbReference type="Gene3D" id="3.30.70.2970">
    <property type="entry name" value="Protein of unknown function (DUF541), domain 2"/>
    <property type="match status" value="1"/>
</dbReference>
<accession>D1BZL0</accession>
<dbReference type="KEGG" id="xce:Xcel_1133"/>
<reference evidence="2" key="1">
    <citation type="submission" date="2009-11" db="EMBL/GenBank/DDBJ databases">
        <title>The complete chromosome of Xylanimonas cellulosilytica DSM 15894.</title>
        <authorList>
            <consortium name="US DOE Joint Genome Institute (JGI-PGF)"/>
            <person name="Lucas S."/>
            <person name="Copeland A."/>
            <person name="Lapidus A."/>
            <person name="Glavina del Rio T."/>
            <person name="Dalin E."/>
            <person name="Tice H."/>
            <person name="Bruce D."/>
            <person name="Goodwin L."/>
            <person name="Pitluck S."/>
            <person name="Kyrpides N."/>
            <person name="Mavromatis K."/>
            <person name="Ivanova N."/>
            <person name="Mikhailova N."/>
            <person name="Foster B."/>
            <person name="Clum A."/>
            <person name="Brettin T."/>
            <person name="Detter J.C."/>
            <person name="Han C."/>
            <person name="Larimer F."/>
            <person name="Land M."/>
            <person name="Hauser L."/>
            <person name="Markowitz V."/>
            <person name="Cheng J.F."/>
            <person name="Hugenholtz P."/>
            <person name="Woyke T."/>
            <person name="Wu D."/>
            <person name="Gehrich-Schroeter G."/>
            <person name="Schneider S."/>
            <person name="Pukall S.R."/>
            <person name="Klenk H.P."/>
            <person name="Eisen J.A."/>
        </authorList>
    </citation>
    <scope>NUCLEOTIDE SEQUENCE [LARGE SCALE GENOMIC DNA]</scope>
    <source>
        <strain evidence="2">DSM 15894 / CECT 5975 / LMG 20990 / XIL07</strain>
    </source>
</reference>
<evidence type="ECO:0000313" key="1">
    <source>
        <dbReference type="EMBL" id="ACZ30164.1"/>
    </source>
</evidence>
<evidence type="ECO:0008006" key="3">
    <source>
        <dbReference type="Google" id="ProtNLM"/>
    </source>
</evidence>